<dbReference type="EMBL" id="FUXU01000006">
    <property type="protein sequence ID" value="SKA48009.1"/>
    <property type="molecule type" value="Genomic_DNA"/>
</dbReference>
<evidence type="ECO:0000259" key="3">
    <source>
        <dbReference type="SMART" id="SM00857"/>
    </source>
</evidence>
<dbReference type="SUPFAM" id="SSF53041">
    <property type="entry name" value="Resolvase-like"/>
    <property type="match status" value="1"/>
</dbReference>
<dbReference type="InterPro" id="IPR038109">
    <property type="entry name" value="DNA_bind_recomb_sf"/>
</dbReference>
<dbReference type="Pfam" id="PF07508">
    <property type="entry name" value="Recombinase"/>
    <property type="match status" value="1"/>
</dbReference>
<dbReference type="PANTHER" id="PTHR30461">
    <property type="entry name" value="DNA-INVERTASE FROM LAMBDOID PROPHAGE"/>
    <property type="match status" value="1"/>
</dbReference>
<dbReference type="CDD" id="cd00338">
    <property type="entry name" value="Ser_Recombinase"/>
    <property type="match status" value="1"/>
</dbReference>
<dbReference type="PANTHER" id="PTHR30461:SF2">
    <property type="entry name" value="SERINE RECOMBINASE PINE-RELATED"/>
    <property type="match status" value="1"/>
</dbReference>
<evidence type="ECO:0000313" key="5">
    <source>
        <dbReference type="Proteomes" id="UP000190162"/>
    </source>
</evidence>
<dbReference type="Gene3D" id="3.40.50.1390">
    <property type="entry name" value="Resolvase, N-terminal catalytic domain"/>
    <property type="match status" value="1"/>
</dbReference>
<reference evidence="5" key="1">
    <citation type="submission" date="2017-02" db="EMBL/GenBank/DDBJ databases">
        <authorList>
            <person name="Varghese N."/>
            <person name="Submissions S."/>
        </authorList>
    </citation>
    <scope>NUCLEOTIDE SEQUENCE [LARGE SCALE GENOMIC DNA]</scope>
    <source>
        <strain evidence="5">DSM 22720</strain>
    </source>
</reference>
<dbReference type="InterPro" id="IPR036162">
    <property type="entry name" value="Resolvase-like_N_sf"/>
</dbReference>
<gene>
    <name evidence="4" type="ORF">SAMN02745132_00819</name>
</gene>
<name>A0A1T4U5Y6_9GAMM</name>
<keyword evidence="1" id="KW-0238">DNA-binding</keyword>
<dbReference type="RefSeq" id="WP_078751297.1">
    <property type="nucleotide sequence ID" value="NZ_FUXU01000006.1"/>
</dbReference>
<dbReference type="GO" id="GO:0000150">
    <property type="term" value="F:DNA strand exchange activity"/>
    <property type="evidence" value="ECO:0007669"/>
    <property type="project" value="InterPro"/>
</dbReference>
<evidence type="ECO:0000313" key="4">
    <source>
        <dbReference type="EMBL" id="SKA48009.1"/>
    </source>
</evidence>
<proteinExistence type="predicted"/>
<keyword evidence="2" id="KW-0233">DNA recombination</keyword>
<evidence type="ECO:0000256" key="2">
    <source>
        <dbReference type="ARBA" id="ARBA00023172"/>
    </source>
</evidence>
<dbReference type="Pfam" id="PF00239">
    <property type="entry name" value="Resolvase"/>
    <property type="match status" value="1"/>
</dbReference>
<organism evidence="4 5">
    <name type="scientific">Enterovibrio nigricans DSM 22720</name>
    <dbReference type="NCBI Taxonomy" id="1121868"/>
    <lineage>
        <taxon>Bacteria</taxon>
        <taxon>Pseudomonadati</taxon>
        <taxon>Pseudomonadota</taxon>
        <taxon>Gammaproteobacteria</taxon>
        <taxon>Vibrionales</taxon>
        <taxon>Vibrionaceae</taxon>
        <taxon>Enterovibrio</taxon>
    </lineage>
</organism>
<sequence>MNNYLIEYSRVSTSKQIDKTGLKGQQLSDDERDFLCNEYELTPYHETFSDLAVSAFKINASERPRFSRIIELLDSGIASPDSVLVLSNLDRLSREDINTAVHTLTGIIDKCRIYITQEKRIFDKHDPSLMTNLMMALISLSRANGESQAKSERVTKANLVRIQNHHDGVKGVNGLPLAIPSGRYPSYIDTNTETGEISLNPYKATVMKTVINMMLSGSPVRGIQDWLVVHHPKLDWGEMMLRRIHTRKALYGEFNITVRGKQHTLSNHVPPLIDEATFYQLVQIRTENFKARTRTEGLISVFTGFKKSYCRSCGSPMVTTVSDGKEILKYRGSSDRKNPCKNVVCLLSELTA</sequence>
<dbReference type="SMART" id="SM00857">
    <property type="entry name" value="Resolvase"/>
    <property type="match status" value="1"/>
</dbReference>
<dbReference type="Gene3D" id="3.90.1750.20">
    <property type="entry name" value="Putative Large Serine Recombinase, Chain B, Domain 2"/>
    <property type="match status" value="1"/>
</dbReference>
<evidence type="ECO:0000256" key="1">
    <source>
        <dbReference type="ARBA" id="ARBA00023125"/>
    </source>
</evidence>
<accession>A0A1T4U5Y6</accession>
<dbReference type="GO" id="GO:0003677">
    <property type="term" value="F:DNA binding"/>
    <property type="evidence" value="ECO:0007669"/>
    <property type="project" value="UniProtKB-KW"/>
</dbReference>
<keyword evidence="5" id="KW-1185">Reference proteome</keyword>
<feature type="domain" description="Resolvase/invertase-type recombinase catalytic" evidence="3">
    <location>
        <begin position="5"/>
        <end position="170"/>
    </location>
</feature>
<protein>
    <submittedName>
        <fullName evidence="4">Site-specific DNA recombinase</fullName>
    </submittedName>
</protein>
<dbReference type="InterPro" id="IPR011109">
    <property type="entry name" value="DNA_bind_recombinase_dom"/>
</dbReference>
<dbReference type="InterPro" id="IPR006119">
    <property type="entry name" value="Resolv_N"/>
</dbReference>
<dbReference type="InterPro" id="IPR050639">
    <property type="entry name" value="SSR_resolvase"/>
</dbReference>
<dbReference type="OrthoDB" id="9791494at2"/>
<dbReference type="Proteomes" id="UP000190162">
    <property type="component" value="Unassembled WGS sequence"/>
</dbReference>
<dbReference type="AlphaFoldDB" id="A0A1T4U5Y6"/>